<dbReference type="SUPFAM" id="SSF55874">
    <property type="entry name" value="ATPase domain of HSP90 chaperone/DNA topoisomerase II/histidine kinase"/>
    <property type="match status" value="1"/>
</dbReference>
<dbReference type="Gene3D" id="6.10.340.10">
    <property type="match status" value="1"/>
</dbReference>
<feature type="transmembrane region" description="Helical" evidence="10">
    <location>
        <begin position="6"/>
        <end position="24"/>
    </location>
</feature>
<keyword evidence="7" id="KW-0378">Hydrolase</keyword>
<feature type="transmembrane region" description="Helical" evidence="10">
    <location>
        <begin position="36"/>
        <end position="55"/>
    </location>
</feature>
<dbReference type="Pfam" id="PF13581">
    <property type="entry name" value="HATPase_c_2"/>
    <property type="match status" value="1"/>
</dbReference>
<dbReference type="SMART" id="SM00304">
    <property type="entry name" value="HAMP"/>
    <property type="match status" value="1"/>
</dbReference>
<keyword evidence="9 10" id="KW-0472">Membrane</keyword>
<reference evidence="12" key="1">
    <citation type="submission" date="2013-08" db="EMBL/GenBank/DDBJ databases">
        <title>Comparison of modified E. coli strains.</title>
        <authorList>
            <person name="Juergensen J."/>
            <person name="Bonge A."/>
            <person name="Streit W.R."/>
        </authorList>
    </citation>
    <scope>NUCLEOTIDE SEQUENCE</scope>
</reference>
<name>A0A0H3UAQ6_9BACT</name>
<evidence type="ECO:0000256" key="4">
    <source>
        <dbReference type="ARBA" id="ARBA00022679"/>
    </source>
</evidence>
<dbReference type="Pfam" id="PF07694">
    <property type="entry name" value="5TM-5TMR_LYT"/>
    <property type="match status" value="1"/>
</dbReference>
<dbReference type="InterPro" id="IPR036457">
    <property type="entry name" value="PPM-type-like_dom_sf"/>
</dbReference>
<accession>A0A0H3UAQ6</accession>
<keyword evidence="3" id="KW-0597">Phosphoprotein</keyword>
<dbReference type="PROSITE" id="PS50885">
    <property type="entry name" value="HAMP"/>
    <property type="match status" value="1"/>
</dbReference>
<dbReference type="PANTHER" id="PTHR43156">
    <property type="entry name" value="STAGE II SPORULATION PROTEIN E-RELATED"/>
    <property type="match status" value="1"/>
</dbReference>
<dbReference type="Pfam" id="PF07228">
    <property type="entry name" value="SpoIIE"/>
    <property type="match status" value="1"/>
</dbReference>
<dbReference type="PANTHER" id="PTHR43156:SF2">
    <property type="entry name" value="STAGE II SPORULATION PROTEIN E"/>
    <property type="match status" value="1"/>
</dbReference>
<keyword evidence="2" id="KW-1003">Cell membrane</keyword>
<comment type="subcellular location">
    <subcellularLocation>
        <location evidence="1">Cell membrane</location>
        <topology evidence="1">Multi-pass membrane protein</topology>
    </subcellularLocation>
</comment>
<evidence type="ECO:0000256" key="5">
    <source>
        <dbReference type="ARBA" id="ARBA00022692"/>
    </source>
</evidence>
<evidence type="ECO:0000259" key="11">
    <source>
        <dbReference type="PROSITE" id="PS50885"/>
    </source>
</evidence>
<dbReference type="Gene3D" id="3.60.40.10">
    <property type="entry name" value="PPM-type phosphatase domain"/>
    <property type="match status" value="1"/>
</dbReference>
<evidence type="ECO:0000313" key="12">
    <source>
        <dbReference type="EMBL" id="AIF26742.1"/>
    </source>
</evidence>
<dbReference type="SMART" id="SM00331">
    <property type="entry name" value="PP2C_SIG"/>
    <property type="match status" value="1"/>
</dbReference>
<feature type="transmembrane region" description="Helical" evidence="10">
    <location>
        <begin position="179"/>
        <end position="199"/>
    </location>
</feature>
<dbReference type="CDD" id="cd06225">
    <property type="entry name" value="HAMP"/>
    <property type="match status" value="1"/>
</dbReference>
<evidence type="ECO:0000256" key="6">
    <source>
        <dbReference type="ARBA" id="ARBA00022777"/>
    </source>
</evidence>
<dbReference type="InterPro" id="IPR011620">
    <property type="entry name" value="Sig_transdc_His_kinase_LytS_TM"/>
</dbReference>
<evidence type="ECO:0000256" key="3">
    <source>
        <dbReference type="ARBA" id="ARBA00022553"/>
    </source>
</evidence>
<dbReference type="InterPro" id="IPR001932">
    <property type="entry name" value="PPM-type_phosphatase-like_dom"/>
</dbReference>
<dbReference type="GO" id="GO:0016791">
    <property type="term" value="F:phosphatase activity"/>
    <property type="evidence" value="ECO:0007669"/>
    <property type="project" value="TreeGrafter"/>
</dbReference>
<evidence type="ECO:0000256" key="1">
    <source>
        <dbReference type="ARBA" id="ARBA00004651"/>
    </source>
</evidence>
<sequence>MELFIMIISGLMPTAAALILFFILKKINLPYTKKKYWIFQVIAGLLFGGVCIISTETAPSFQGAVLNIRTASVSVCSFVFGWPAGFIAGCIGSLERGLSILWNSGRAYTEAACTIATFVAGIAAGAMKKYIFNDKIPTPLSATATALVIEIFHMLLVFLTNMNDVSRAFVFVENVTLKMVLVNTGSVFVTMVIIYAILYKQKDSEWLDLDGRKIASTIQRSLFIAVALTFVLSIGFAYFIENNMTHSNATSTMINNITDVKNELGEKSSAELEYKVSNLAYKIEKDNYPALNYLDLDKFNNFDEVKIKDYQLYQLNMYIKNLADANGYSEVHLINTNGYIYATSNTQGSSSDFKYNMNSKEQSKEFNVLLDSSYENPFYVQTLQSKGNSKATQMKYCGFRLYKYTTDAQGNPVRVINGYVQLGYDISEYQLFMFNYIYDSTTYRQVGSEGRLMIADRNETIISDRNQLLVGEKLSSPTIFGVEISKMPAKTLLQRNMFTGIPNVDPVPTFFVFEETEGYYIVGTMSVAEVDFSRDMMVYVIAFSEIIIFAIIFVFIYLVINKVVVKRIHRINNSLSEITSGNLDVVVDVKENREFASLSNDINKTVVTLKKYIDEANQRIDRELIFARNIQLSSLPTPLETQKGLDLYSLMATAKEVGGDFYDFYYVDKDHLAILVADVSGKGIPAALFMMKSKTLIKSLAKKGMHADEIFTAANKELCSENEAEMFVTAWMGIIDTQTGEMEYVNAGHNAPLIGTQKKHDFHYFKTAANLVLGGFDSFKFKSGKTKLEKGQTIFLYTDGVTEATNSNNELYGEDRLLKEINKVDGVTNKILVQTIKQDVDEFVGEAPQFDDITMLAFTFLGKGEMFKLDITSDKKDFERAFEFITYRLSEAMTPAKLNHLLIAMDEILSNISNYAYGDKQGPITIIIKNIDEDVNITIVDEGTPYNPLEKEDPDISLSAEERQIGGLGIFMVKKLMDDVKYYYDNHCNILIMSCKRK</sequence>
<feature type="transmembrane region" description="Helical" evidence="10">
    <location>
        <begin position="107"/>
        <end position="127"/>
    </location>
</feature>
<dbReference type="InterPro" id="IPR052016">
    <property type="entry name" value="Bact_Sigma-Reg"/>
</dbReference>
<dbReference type="InterPro" id="IPR003660">
    <property type="entry name" value="HAMP_dom"/>
</dbReference>
<keyword evidence="5 10" id="KW-0812">Transmembrane</keyword>
<proteinExistence type="predicted"/>
<dbReference type="Gene3D" id="3.30.565.10">
    <property type="entry name" value="Histidine kinase-like ATPase, C-terminal domain"/>
    <property type="match status" value="1"/>
</dbReference>
<evidence type="ECO:0000256" key="7">
    <source>
        <dbReference type="ARBA" id="ARBA00022801"/>
    </source>
</evidence>
<keyword evidence="8 10" id="KW-1133">Transmembrane helix</keyword>
<keyword evidence="6" id="KW-0418">Kinase</keyword>
<keyword evidence="4" id="KW-0808">Transferase</keyword>
<dbReference type="AlphaFoldDB" id="A0A0H3UAQ6"/>
<dbReference type="SUPFAM" id="SSF81606">
    <property type="entry name" value="PP2C-like"/>
    <property type="match status" value="1"/>
</dbReference>
<dbReference type="GO" id="GO:0000155">
    <property type="term" value="F:phosphorelay sensor kinase activity"/>
    <property type="evidence" value="ECO:0007669"/>
    <property type="project" value="InterPro"/>
</dbReference>
<dbReference type="EMBL" id="KF540244">
    <property type="protein sequence ID" value="AIF26742.1"/>
    <property type="molecule type" value="Genomic_DNA"/>
</dbReference>
<dbReference type="GO" id="GO:0005886">
    <property type="term" value="C:plasma membrane"/>
    <property type="evidence" value="ECO:0007669"/>
    <property type="project" value="UniProtKB-SubCell"/>
</dbReference>
<dbReference type="GO" id="GO:0071555">
    <property type="term" value="P:cell wall organization"/>
    <property type="evidence" value="ECO:0007669"/>
    <property type="project" value="InterPro"/>
</dbReference>
<dbReference type="InterPro" id="IPR003594">
    <property type="entry name" value="HATPase_dom"/>
</dbReference>
<evidence type="ECO:0000256" key="9">
    <source>
        <dbReference type="ARBA" id="ARBA00023136"/>
    </source>
</evidence>
<evidence type="ECO:0000256" key="8">
    <source>
        <dbReference type="ARBA" id="ARBA00022989"/>
    </source>
</evidence>
<protein>
    <recommendedName>
        <fullName evidence="11">HAMP domain-containing protein</fullName>
    </recommendedName>
</protein>
<feature type="transmembrane region" description="Helical" evidence="10">
    <location>
        <begin position="220"/>
        <end position="240"/>
    </location>
</feature>
<feature type="transmembrane region" description="Helical" evidence="10">
    <location>
        <begin position="139"/>
        <end position="159"/>
    </location>
</feature>
<organism evidence="12">
    <name type="scientific">uncultured bacterium fosmid pJB84G2</name>
    <dbReference type="NCBI Taxonomy" id="1478072"/>
    <lineage>
        <taxon>Bacteria</taxon>
        <taxon>environmental samples</taxon>
    </lineage>
</organism>
<feature type="transmembrane region" description="Helical" evidence="10">
    <location>
        <begin position="536"/>
        <end position="560"/>
    </location>
</feature>
<dbReference type="InterPro" id="IPR036890">
    <property type="entry name" value="HATPase_C_sf"/>
</dbReference>
<evidence type="ECO:0000256" key="10">
    <source>
        <dbReference type="SAM" id="Phobius"/>
    </source>
</evidence>
<dbReference type="CDD" id="cd16936">
    <property type="entry name" value="HATPase_RsbW-like"/>
    <property type="match status" value="1"/>
</dbReference>
<feature type="domain" description="HAMP" evidence="11">
    <location>
        <begin position="562"/>
        <end position="614"/>
    </location>
</feature>
<evidence type="ECO:0000256" key="2">
    <source>
        <dbReference type="ARBA" id="ARBA00022475"/>
    </source>
</evidence>